<dbReference type="Proteomes" id="UP001152300">
    <property type="component" value="Unassembled WGS sequence"/>
</dbReference>
<dbReference type="AlphaFoldDB" id="A0A9X0AIX9"/>
<gene>
    <name evidence="1" type="ORF">OCU04_008324</name>
</gene>
<dbReference type="OrthoDB" id="10681074at2759"/>
<dbReference type="SUPFAM" id="SSF54001">
    <property type="entry name" value="Cysteine proteinases"/>
    <property type="match status" value="1"/>
</dbReference>
<name>A0A9X0AIX9_9HELO</name>
<evidence type="ECO:0000313" key="1">
    <source>
        <dbReference type="EMBL" id="KAJ8063083.1"/>
    </source>
</evidence>
<accession>A0A9X0AIX9</accession>
<protein>
    <recommendedName>
        <fullName evidence="3">Ubiquitin-like protease family profile domain-containing protein</fullName>
    </recommendedName>
</protein>
<evidence type="ECO:0000313" key="2">
    <source>
        <dbReference type="Proteomes" id="UP001152300"/>
    </source>
</evidence>
<organism evidence="1 2">
    <name type="scientific">Sclerotinia nivalis</name>
    <dbReference type="NCBI Taxonomy" id="352851"/>
    <lineage>
        <taxon>Eukaryota</taxon>
        <taxon>Fungi</taxon>
        <taxon>Dikarya</taxon>
        <taxon>Ascomycota</taxon>
        <taxon>Pezizomycotina</taxon>
        <taxon>Leotiomycetes</taxon>
        <taxon>Helotiales</taxon>
        <taxon>Sclerotiniaceae</taxon>
        <taxon>Sclerotinia</taxon>
    </lineage>
</organism>
<sequence length="169" mass="19024">MSTTWLESVICTTHWYKSMKWHLSKPSKLRGELKGPNVEPLLRGIIHINIPFHVLGENSFDGHWIVFFLNKETKCCVVYDSLKTQALEFIPPPAALLMIIEGFPFAFRSGWKFSRGSSVKQTGSVSCGLYMLQNIEKCLGTLTRSASSELPLSAIDLQITPSHLTLREV</sequence>
<proteinExistence type="predicted"/>
<comment type="caution">
    <text evidence="1">The sequence shown here is derived from an EMBL/GenBank/DDBJ whole genome shotgun (WGS) entry which is preliminary data.</text>
</comment>
<dbReference type="InterPro" id="IPR038765">
    <property type="entry name" value="Papain-like_cys_pep_sf"/>
</dbReference>
<dbReference type="Gene3D" id="3.40.395.10">
    <property type="entry name" value="Adenoviral Proteinase, Chain A"/>
    <property type="match status" value="1"/>
</dbReference>
<evidence type="ECO:0008006" key="3">
    <source>
        <dbReference type="Google" id="ProtNLM"/>
    </source>
</evidence>
<keyword evidence="2" id="KW-1185">Reference proteome</keyword>
<dbReference type="EMBL" id="JAPEIS010000009">
    <property type="protein sequence ID" value="KAJ8063083.1"/>
    <property type="molecule type" value="Genomic_DNA"/>
</dbReference>
<reference evidence="1" key="1">
    <citation type="submission" date="2022-11" db="EMBL/GenBank/DDBJ databases">
        <title>Genome Resource of Sclerotinia nivalis Strain SnTB1, a Plant Pathogen Isolated from American Ginseng.</title>
        <authorList>
            <person name="Fan S."/>
        </authorList>
    </citation>
    <scope>NUCLEOTIDE SEQUENCE</scope>
    <source>
        <strain evidence="1">SnTB1</strain>
    </source>
</reference>